<protein>
    <recommendedName>
        <fullName evidence="2">DUF7144 domain-containing protein</fullName>
    </recommendedName>
</protein>
<sequence>MATTPHAQWDDTRAGDARLPGPSLFAGTVLLLTGPLSILLGVTGIHRDHVFNPARYVYRFDLTAWGWIHLVIGVALVAAGIGVLARRSWARWLGVTVAAVSLVTQFMFLPYYPLWAITVMSLDLLVVWTLTRFRT</sequence>
<evidence type="ECO:0000256" key="1">
    <source>
        <dbReference type="SAM" id="Phobius"/>
    </source>
</evidence>
<feature type="domain" description="DUF7144" evidence="2">
    <location>
        <begin position="24"/>
        <end position="133"/>
    </location>
</feature>
<organism evidence="3 4">
    <name type="scientific">Streptacidiphilus jiangxiensis</name>
    <dbReference type="NCBI Taxonomy" id="235985"/>
    <lineage>
        <taxon>Bacteria</taxon>
        <taxon>Bacillati</taxon>
        <taxon>Actinomycetota</taxon>
        <taxon>Actinomycetes</taxon>
        <taxon>Kitasatosporales</taxon>
        <taxon>Streptomycetaceae</taxon>
        <taxon>Streptacidiphilus</taxon>
    </lineage>
</organism>
<feature type="transmembrane region" description="Helical" evidence="1">
    <location>
        <begin position="23"/>
        <end position="45"/>
    </location>
</feature>
<dbReference type="EMBL" id="FOAZ01000020">
    <property type="protein sequence ID" value="SEM19588.1"/>
    <property type="molecule type" value="Genomic_DNA"/>
</dbReference>
<evidence type="ECO:0000313" key="3">
    <source>
        <dbReference type="EMBL" id="SEM19588.1"/>
    </source>
</evidence>
<keyword evidence="1" id="KW-0812">Transmembrane</keyword>
<dbReference type="RefSeq" id="WP_236655985.1">
    <property type="nucleotide sequence ID" value="NZ_BBPN01000011.1"/>
</dbReference>
<dbReference type="Pfam" id="PF23636">
    <property type="entry name" value="DUF7144"/>
    <property type="match status" value="1"/>
</dbReference>
<feature type="transmembrane region" description="Helical" evidence="1">
    <location>
        <begin position="114"/>
        <end position="131"/>
    </location>
</feature>
<name>A0A1H7WEZ1_STRJI</name>
<evidence type="ECO:0000259" key="2">
    <source>
        <dbReference type="Pfam" id="PF23636"/>
    </source>
</evidence>
<evidence type="ECO:0000313" key="4">
    <source>
        <dbReference type="Proteomes" id="UP000183015"/>
    </source>
</evidence>
<dbReference type="STRING" id="235985.SAMN05414137_12092"/>
<reference evidence="4" key="1">
    <citation type="submission" date="2016-10" db="EMBL/GenBank/DDBJ databases">
        <authorList>
            <person name="Varghese N."/>
        </authorList>
    </citation>
    <scope>NUCLEOTIDE SEQUENCE [LARGE SCALE GENOMIC DNA]</scope>
    <source>
        <strain evidence="4">DSM 45096 / BCRC 16803 / CGMCC 4.1857 / CIP 109030 / JCM 12277 / KCTC 19219 / NBRC 100920 / 33214</strain>
    </source>
</reference>
<gene>
    <name evidence="3" type="ORF">SAMN05414137_12092</name>
</gene>
<proteinExistence type="predicted"/>
<keyword evidence="1" id="KW-0472">Membrane</keyword>
<feature type="transmembrane region" description="Helical" evidence="1">
    <location>
        <begin position="65"/>
        <end position="85"/>
    </location>
</feature>
<accession>A0A1H7WEZ1</accession>
<dbReference type="AlphaFoldDB" id="A0A1H7WEZ1"/>
<dbReference type="eggNOG" id="ENOG5032U2G">
    <property type="taxonomic scope" value="Bacteria"/>
</dbReference>
<dbReference type="Proteomes" id="UP000183015">
    <property type="component" value="Unassembled WGS sequence"/>
</dbReference>
<feature type="transmembrane region" description="Helical" evidence="1">
    <location>
        <begin position="92"/>
        <end position="108"/>
    </location>
</feature>
<keyword evidence="1" id="KW-1133">Transmembrane helix</keyword>
<keyword evidence="4" id="KW-1185">Reference proteome</keyword>
<dbReference type="InterPro" id="IPR055568">
    <property type="entry name" value="DUF7144"/>
</dbReference>